<evidence type="ECO:0000313" key="1">
    <source>
        <dbReference type="EMBL" id="AXK83455.1"/>
    </source>
</evidence>
<keyword evidence="2" id="KW-1185">Reference proteome</keyword>
<dbReference type="OrthoDB" id="8451333at2"/>
<evidence type="ECO:0000313" key="2">
    <source>
        <dbReference type="Proteomes" id="UP000254889"/>
    </source>
</evidence>
<sequence>MRLPLHSLFMKKQRIIVTCPITNIAVITSLSFDDVAAPRQQPILFSCPCGETHKLQFAGRHADLNRPRPGDRQGAG</sequence>
<reference evidence="1 2" key="1">
    <citation type="submission" date="2018-07" db="EMBL/GenBank/DDBJ databases">
        <authorList>
            <person name="Quirk P.G."/>
            <person name="Krulwich T.A."/>
        </authorList>
    </citation>
    <scope>NUCLEOTIDE SEQUENCE [LARGE SCALE GENOMIC DNA]</scope>
    <source>
        <strain evidence="1 2">CC-BB4</strain>
    </source>
</reference>
<dbReference type="KEGG" id="ptaw:DW352_24770"/>
<proteinExistence type="predicted"/>
<accession>A0A346A2Q8</accession>
<dbReference type="AlphaFoldDB" id="A0A346A2Q8"/>
<name>A0A346A2Q8_9HYPH</name>
<gene>
    <name evidence="1" type="ORF">DW352_24770</name>
</gene>
<protein>
    <submittedName>
        <fullName evidence="1">Uncharacterized protein</fullName>
    </submittedName>
</protein>
<dbReference type="Proteomes" id="UP000254889">
    <property type="component" value="Chromosome"/>
</dbReference>
<organism evidence="1 2">
    <name type="scientific">Pseudolabrys taiwanensis</name>
    <dbReference type="NCBI Taxonomy" id="331696"/>
    <lineage>
        <taxon>Bacteria</taxon>
        <taxon>Pseudomonadati</taxon>
        <taxon>Pseudomonadota</taxon>
        <taxon>Alphaproteobacteria</taxon>
        <taxon>Hyphomicrobiales</taxon>
        <taxon>Xanthobacteraceae</taxon>
        <taxon>Pseudolabrys</taxon>
    </lineage>
</organism>
<dbReference type="EMBL" id="CP031417">
    <property type="protein sequence ID" value="AXK83455.1"/>
    <property type="molecule type" value="Genomic_DNA"/>
</dbReference>